<keyword evidence="3" id="KW-0749">Sporulation</keyword>
<proteinExistence type="inferred from homology"/>
<name>A0A0L6W644_9FIRM</name>
<evidence type="ECO:0000313" key="4">
    <source>
        <dbReference type="EMBL" id="KNZ71052.1"/>
    </source>
</evidence>
<keyword evidence="5" id="KW-1185">Reference proteome</keyword>
<dbReference type="GO" id="GO:0030435">
    <property type="term" value="P:sporulation resulting in formation of a cellular spore"/>
    <property type="evidence" value="ECO:0007669"/>
    <property type="project" value="UniProtKB-KW"/>
</dbReference>
<protein>
    <submittedName>
        <fullName evidence="4">Small acid-soluble spore protein, H-type</fullName>
    </submittedName>
</protein>
<accession>A0A0L6W644</accession>
<dbReference type="RefSeq" id="WP_013120053.1">
    <property type="nucleotide sequence ID" value="NZ_LGTE01000001.1"/>
</dbReference>
<comment type="caution">
    <text evidence="4">The sequence shown here is derived from an EMBL/GenBank/DDBJ whole genome shotgun (WGS) entry which is preliminary data.</text>
</comment>
<dbReference type="AlphaFoldDB" id="A0A0L6W644"/>
<reference evidence="5" key="1">
    <citation type="submission" date="2015-07" db="EMBL/GenBank/DDBJ databases">
        <title>Complete Genome of Thermincola ferriacetica strain Z-0001T.</title>
        <authorList>
            <person name="Lusk B."/>
            <person name="Badalamenti J.P."/>
            <person name="Parameswaran P."/>
            <person name="Bond D.R."/>
            <person name="Torres C.I."/>
        </authorList>
    </citation>
    <scope>NUCLEOTIDE SEQUENCE [LARGE SCALE GENOMIC DNA]</scope>
    <source>
        <strain evidence="5">Z-0001</strain>
    </source>
</reference>
<dbReference type="Proteomes" id="UP000037175">
    <property type="component" value="Unassembled WGS sequence"/>
</dbReference>
<evidence type="ECO:0000256" key="3">
    <source>
        <dbReference type="ARBA" id="ARBA00022969"/>
    </source>
</evidence>
<sequence length="60" mass="6827">MDYKRAEEIVNSPEMIDVRYNGAPVWIEGLNPEQQTAVISSDVFAEPVKTVPVRQLTEKH</sequence>
<dbReference type="GO" id="GO:0030436">
    <property type="term" value="P:asexual sporulation"/>
    <property type="evidence" value="ECO:0007669"/>
    <property type="project" value="InterPro"/>
</dbReference>
<evidence type="ECO:0000313" key="5">
    <source>
        <dbReference type="Proteomes" id="UP000037175"/>
    </source>
</evidence>
<dbReference type="GO" id="GO:0042601">
    <property type="term" value="C:endospore-forming forespore"/>
    <property type="evidence" value="ECO:0007669"/>
    <property type="project" value="InterPro"/>
</dbReference>
<dbReference type="HAMAP" id="MF_00667">
    <property type="entry name" value="SspH"/>
    <property type="match status" value="1"/>
</dbReference>
<organism evidence="4 5">
    <name type="scientific">Thermincola ferriacetica</name>
    <dbReference type="NCBI Taxonomy" id="281456"/>
    <lineage>
        <taxon>Bacteria</taxon>
        <taxon>Bacillati</taxon>
        <taxon>Bacillota</taxon>
        <taxon>Clostridia</taxon>
        <taxon>Eubacteriales</taxon>
        <taxon>Thermincolaceae</taxon>
        <taxon>Thermincola</taxon>
    </lineage>
</organism>
<evidence type="ECO:0000256" key="2">
    <source>
        <dbReference type="ARBA" id="ARBA00006573"/>
    </source>
</evidence>
<evidence type="ECO:0000256" key="1">
    <source>
        <dbReference type="ARBA" id="ARBA00004288"/>
    </source>
</evidence>
<dbReference type="EMBL" id="LGTE01000001">
    <property type="protein sequence ID" value="KNZ71052.1"/>
    <property type="molecule type" value="Genomic_DNA"/>
</dbReference>
<gene>
    <name evidence="4" type="ORF">Tfer_0126</name>
</gene>
<comment type="subcellular location">
    <subcellularLocation>
        <location evidence="1">Spore core</location>
    </subcellularLocation>
</comment>
<comment type="similarity">
    <text evidence="2">Belongs to the SspH family.</text>
</comment>
<dbReference type="InterPro" id="IPR012610">
    <property type="entry name" value="SASP_SspH"/>
</dbReference>
<dbReference type="NCBIfam" id="TIGR02861">
    <property type="entry name" value="SASP_H"/>
    <property type="match status" value="1"/>
</dbReference>
<dbReference type="Pfam" id="PF08141">
    <property type="entry name" value="SspH"/>
    <property type="match status" value="1"/>
</dbReference>